<accession>A0ABS1T9I9</accession>
<evidence type="ECO:0000313" key="1">
    <source>
        <dbReference type="EMBL" id="MBL4935921.1"/>
    </source>
</evidence>
<keyword evidence="2" id="KW-1185">Reference proteome</keyword>
<gene>
    <name evidence="1" type="ORF">JK636_09125</name>
</gene>
<sequence>MSPEGHCPHPHPHPDPDPCRQLPGTVLRINIPAGATINILNLVELTSPSGICLILRLPFLGGECGECHH</sequence>
<comment type="caution">
    <text evidence="1">The sequence shown here is derived from an EMBL/GenBank/DDBJ whole genome shotgun (WGS) entry which is preliminary data.</text>
</comment>
<protein>
    <submittedName>
        <fullName evidence="1">Uncharacterized protein</fullName>
    </submittedName>
</protein>
<dbReference type="Proteomes" id="UP000632377">
    <property type="component" value="Unassembled WGS sequence"/>
</dbReference>
<name>A0ABS1T9I9_9CLOT</name>
<reference evidence="1 2" key="1">
    <citation type="submission" date="2021-01" db="EMBL/GenBank/DDBJ databases">
        <title>Genome public.</title>
        <authorList>
            <person name="Liu C."/>
            <person name="Sun Q."/>
        </authorList>
    </citation>
    <scope>NUCLEOTIDE SEQUENCE [LARGE SCALE GENOMIC DNA]</scope>
    <source>
        <strain evidence="1 2">YIM B02515</strain>
    </source>
</reference>
<dbReference type="EMBL" id="JAESWC010000002">
    <property type="protein sequence ID" value="MBL4935921.1"/>
    <property type="molecule type" value="Genomic_DNA"/>
</dbReference>
<proteinExistence type="predicted"/>
<organism evidence="1 2">
    <name type="scientific">Clostridium rhizosphaerae</name>
    <dbReference type="NCBI Taxonomy" id="2803861"/>
    <lineage>
        <taxon>Bacteria</taxon>
        <taxon>Bacillati</taxon>
        <taxon>Bacillota</taxon>
        <taxon>Clostridia</taxon>
        <taxon>Eubacteriales</taxon>
        <taxon>Clostridiaceae</taxon>
        <taxon>Clostridium</taxon>
    </lineage>
</organism>
<evidence type="ECO:0000313" key="2">
    <source>
        <dbReference type="Proteomes" id="UP000632377"/>
    </source>
</evidence>